<evidence type="ECO:0008006" key="3">
    <source>
        <dbReference type="Google" id="ProtNLM"/>
    </source>
</evidence>
<dbReference type="Proteomes" id="UP000886595">
    <property type="component" value="Unassembled WGS sequence"/>
</dbReference>
<dbReference type="EMBL" id="JAAMPC010000006">
    <property type="protein sequence ID" value="KAG2307077.1"/>
    <property type="molecule type" value="Genomic_DNA"/>
</dbReference>
<name>A0A8X7SJ85_BRACI</name>
<comment type="caution">
    <text evidence="1">The sequence shown here is derived from an EMBL/GenBank/DDBJ whole genome shotgun (WGS) entry which is preliminary data.</text>
</comment>
<sequence length="86" mass="9807">MADSSLLFLPGELQEKVVQNVARGFITDLAAVKLTCKQLKEEAYLTRKRESDEHYRAILAMYKVQTIALEAKHAEEIEVCRIEAKL</sequence>
<evidence type="ECO:0000313" key="1">
    <source>
        <dbReference type="EMBL" id="KAG2307077.1"/>
    </source>
</evidence>
<keyword evidence="2" id="KW-1185">Reference proteome</keyword>
<proteinExistence type="predicted"/>
<organism evidence="1 2">
    <name type="scientific">Brassica carinata</name>
    <name type="common">Ethiopian mustard</name>
    <name type="synonym">Abyssinian cabbage</name>
    <dbReference type="NCBI Taxonomy" id="52824"/>
    <lineage>
        <taxon>Eukaryota</taxon>
        <taxon>Viridiplantae</taxon>
        <taxon>Streptophyta</taxon>
        <taxon>Embryophyta</taxon>
        <taxon>Tracheophyta</taxon>
        <taxon>Spermatophyta</taxon>
        <taxon>Magnoliopsida</taxon>
        <taxon>eudicotyledons</taxon>
        <taxon>Gunneridae</taxon>
        <taxon>Pentapetalae</taxon>
        <taxon>rosids</taxon>
        <taxon>malvids</taxon>
        <taxon>Brassicales</taxon>
        <taxon>Brassicaceae</taxon>
        <taxon>Brassiceae</taxon>
        <taxon>Brassica</taxon>
    </lineage>
</organism>
<protein>
    <recommendedName>
        <fullName evidence="3">F-box domain-containing protein</fullName>
    </recommendedName>
</protein>
<accession>A0A8X7SJ85</accession>
<gene>
    <name evidence="1" type="ORF">Bca52824_026825</name>
</gene>
<evidence type="ECO:0000313" key="2">
    <source>
        <dbReference type="Proteomes" id="UP000886595"/>
    </source>
</evidence>
<reference evidence="1 2" key="1">
    <citation type="submission" date="2020-02" db="EMBL/GenBank/DDBJ databases">
        <authorList>
            <person name="Ma Q."/>
            <person name="Huang Y."/>
            <person name="Song X."/>
            <person name="Pei D."/>
        </authorList>
    </citation>
    <scope>NUCLEOTIDE SEQUENCE [LARGE SCALE GENOMIC DNA]</scope>
    <source>
        <strain evidence="1">Sxm20200214</strain>
        <tissue evidence="1">Leaf</tissue>
    </source>
</reference>
<dbReference type="AlphaFoldDB" id="A0A8X7SJ85"/>